<dbReference type="AlphaFoldDB" id="A0A498IRV1"/>
<dbReference type="InterPro" id="IPR008801">
    <property type="entry name" value="RALF"/>
</dbReference>
<dbReference type="EMBL" id="RDQH01000336">
    <property type="protein sequence ID" value="RXH86188.1"/>
    <property type="molecule type" value="Genomic_DNA"/>
</dbReference>
<gene>
    <name evidence="9" type="ORF">DVH24_017241</name>
</gene>
<dbReference type="GO" id="GO:0005179">
    <property type="term" value="F:hormone activity"/>
    <property type="evidence" value="ECO:0007669"/>
    <property type="project" value="UniProtKB-KW"/>
</dbReference>
<proteinExistence type="inferred from homology"/>
<protein>
    <recommendedName>
        <fullName evidence="11">Rapid ALkalinization Factor</fullName>
    </recommendedName>
</protein>
<evidence type="ECO:0008006" key="11">
    <source>
        <dbReference type="Google" id="ProtNLM"/>
    </source>
</evidence>
<evidence type="ECO:0000256" key="8">
    <source>
        <dbReference type="SAM" id="SignalP"/>
    </source>
</evidence>
<feature type="chain" id="PRO_5019828604" description="Rapid ALkalinization Factor" evidence="8">
    <location>
        <begin position="23"/>
        <end position="121"/>
    </location>
</feature>
<dbReference type="GO" id="GO:0009506">
    <property type="term" value="C:plasmodesma"/>
    <property type="evidence" value="ECO:0007669"/>
    <property type="project" value="TreeGrafter"/>
</dbReference>
<dbReference type="SMR" id="A0A498IRV1"/>
<dbReference type="PANTHER" id="PTHR33136">
    <property type="entry name" value="RAPID ALKALINIZATION FACTOR-LIKE"/>
    <property type="match status" value="1"/>
</dbReference>
<organism evidence="9 10">
    <name type="scientific">Malus domestica</name>
    <name type="common">Apple</name>
    <name type="synonym">Pyrus malus</name>
    <dbReference type="NCBI Taxonomy" id="3750"/>
    <lineage>
        <taxon>Eukaryota</taxon>
        <taxon>Viridiplantae</taxon>
        <taxon>Streptophyta</taxon>
        <taxon>Embryophyta</taxon>
        <taxon>Tracheophyta</taxon>
        <taxon>Spermatophyta</taxon>
        <taxon>Magnoliopsida</taxon>
        <taxon>eudicotyledons</taxon>
        <taxon>Gunneridae</taxon>
        <taxon>Pentapetalae</taxon>
        <taxon>rosids</taxon>
        <taxon>fabids</taxon>
        <taxon>Rosales</taxon>
        <taxon>Rosaceae</taxon>
        <taxon>Amygdaloideae</taxon>
        <taxon>Maleae</taxon>
        <taxon>Malus</taxon>
    </lineage>
</organism>
<dbReference type="GO" id="GO:0005576">
    <property type="term" value="C:extracellular region"/>
    <property type="evidence" value="ECO:0007669"/>
    <property type="project" value="UniProtKB-SubCell"/>
</dbReference>
<comment type="caution">
    <text evidence="9">The sequence shown here is derived from an EMBL/GenBank/DDBJ whole genome shotgun (WGS) entry which is preliminary data.</text>
</comment>
<evidence type="ECO:0000313" key="9">
    <source>
        <dbReference type="EMBL" id="RXH86188.1"/>
    </source>
</evidence>
<evidence type="ECO:0000256" key="2">
    <source>
        <dbReference type="ARBA" id="ARBA00009178"/>
    </source>
</evidence>
<dbReference type="GO" id="GO:0040008">
    <property type="term" value="P:regulation of growth"/>
    <property type="evidence" value="ECO:0007669"/>
    <property type="project" value="UniProtKB-ARBA"/>
</dbReference>
<feature type="signal peptide" evidence="8">
    <location>
        <begin position="1"/>
        <end position="22"/>
    </location>
</feature>
<keyword evidence="3" id="KW-0964">Secreted</keyword>
<keyword evidence="4" id="KW-0372">Hormone</keyword>
<keyword evidence="6" id="KW-1015">Disulfide bond</keyword>
<keyword evidence="10" id="KW-1185">Reference proteome</keyword>
<dbReference type="GO" id="GO:0019722">
    <property type="term" value="P:calcium-mediated signaling"/>
    <property type="evidence" value="ECO:0007669"/>
    <property type="project" value="TreeGrafter"/>
</dbReference>
<evidence type="ECO:0000256" key="4">
    <source>
        <dbReference type="ARBA" id="ARBA00022702"/>
    </source>
</evidence>
<evidence type="ECO:0000256" key="1">
    <source>
        <dbReference type="ARBA" id="ARBA00004613"/>
    </source>
</evidence>
<accession>A0A498IRV1</accession>
<evidence type="ECO:0000256" key="5">
    <source>
        <dbReference type="ARBA" id="ARBA00022729"/>
    </source>
</evidence>
<evidence type="ECO:0000256" key="3">
    <source>
        <dbReference type="ARBA" id="ARBA00022525"/>
    </source>
</evidence>
<dbReference type="Pfam" id="PF05498">
    <property type="entry name" value="RALF"/>
    <property type="match status" value="1"/>
</dbReference>
<sequence>MGFKLYLIAFMVVLAMVARSSAKVHDASWGVSHFAAHDDESLIDSANSKTGDVGEENELLMDSDSGRRTLKGNGRFIGYGALRRNAVPCGRRGQSYYNCQKREGANPYKRGCEYITRCSRR</sequence>
<dbReference type="PANTHER" id="PTHR33136:SF89">
    <property type="entry name" value="PROTEIN RALF-LIKE 19"/>
    <property type="match status" value="1"/>
</dbReference>
<name>A0A498IRV1_MALDO</name>
<dbReference type="OrthoDB" id="1146241at2759"/>
<evidence type="ECO:0000256" key="7">
    <source>
        <dbReference type="SAM" id="MobiDB-lite"/>
    </source>
</evidence>
<keyword evidence="5 8" id="KW-0732">Signal</keyword>
<comment type="similarity">
    <text evidence="2">Belongs to the plant rapid alkalinization factor (RALF) family.</text>
</comment>
<feature type="region of interest" description="Disordered" evidence="7">
    <location>
        <begin position="45"/>
        <end position="66"/>
    </location>
</feature>
<dbReference type="KEGG" id="mdm:103412434"/>
<evidence type="ECO:0000256" key="6">
    <source>
        <dbReference type="ARBA" id="ARBA00023157"/>
    </source>
</evidence>
<comment type="subcellular location">
    <subcellularLocation>
        <location evidence="1">Secreted</location>
    </subcellularLocation>
</comment>
<reference evidence="9 10" key="1">
    <citation type="submission" date="2018-10" db="EMBL/GenBank/DDBJ databases">
        <title>A high-quality apple genome assembly.</title>
        <authorList>
            <person name="Hu J."/>
        </authorList>
    </citation>
    <scope>NUCLEOTIDE SEQUENCE [LARGE SCALE GENOMIC DNA]</scope>
    <source>
        <strain evidence="10">cv. HFTH1</strain>
        <tissue evidence="9">Young leaf</tissue>
    </source>
</reference>
<evidence type="ECO:0000313" key="10">
    <source>
        <dbReference type="Proteomes" id="UP000290289"/>
    </source>
</evidence>
<dbReference type="Proteomes" id="UP000290289">
    <property type="component" value="Chromosome 10"/>
</dbReference>
<dbReference type="STRING" id="3750.A0A498IRV1"/>
<dbReference type="Gramene" id="mRNA:MD10G0247900">
    <property type="protein sequence ID" value="CDS:MD10G0247900.1"/>
    <property type="gene ID" value="MD10G0247900"/>
</dbReference>